<dbReference type="Pfam" id="PF10256">
    <property type="entry name" value="Erf4"/>
    <property type="match status" value="1"/>
</dbReference>
<comment type="subunit">
    <text evidence="3">Interacts with ERF2.</text>
</comment>
<organism evidence="9 10">
    <name type="scientific">Anguilla anguilla</name>
    <name type="common">European freshwater eel</name>
    <name type="synonym">Muraena anguilla</name>
    <dbReference type="NCBI Taxonomy" id="7936"/>
    <lineage>
        <taxon>Eukaryota</taxon>
        <taxon>Metazoa</taxon>
        <taxon>Chordata</taxon>
        <taxon>Craniata</taxon>
        <taxon>Vertebrata</taxon>
        <taxon>Euteleostomi</taxon>
        <taxon>Actinopterygii</taxon>
        <taxon>Neopterygii</taxon>
        <taxon>Teleostei</taxon>
        <taxon>Anguilliformes</taxon>
        <taxon>Anguillidae</taxon>
        <taxon>Anguilla</taxon>
    </lineage>
</organism>
<dbReference type="GO" id="GO:0000139">
    <property type="term" value="C:Golgi membrane"/>
    <property type="evidence" value="ECO:0007669"/>
    <property type="project" value="UniProtKB-SubCell"/>
</dbReference>
<dbReference type="GO" id="GO:0005789">
    <property type="term" value="C:endoplasmic reticulum membrane"/>
    <property type="evidence" value="ECO:0007669"/>
    <property type="project" value="UniProtKB-SubCell"/>
</dbReference>
<dbReference type="EMBL" id="JAFIRN010000015">
    <property type="protein sequence ID" value="KAG5834778.1"/>
    <property type="molecule type" value="Genomic_DNA"/>
</dbReference>
<dbReference type="InterPro" id="IPR019383">
    <property type="entry name" value="Golgin_A_7/ERF4"/>
</dbReference>
<dbReference type="GO" id="GO:0002178">
    <property type="term" value="C:palmitoyltransferase complex"/>
    <property type="evidence" value="ECO:0007669"/>
    <property type="project" value="TreeGrafter"/>
</dbReference>
<accession>A0A9D3RLG3</accession>
<protein>
    <recommendedName>
        <fullName evidence="4">Ras modification protein ERF4</fullName>
    </recommendedName>
</protein>
<evidence type="ECO:0000256" key="1">
    <source>
        <dbReference type="ARBA" id="ARBA00004406"/>
    </source>
</evidence>
<keyword evidence="6" id="KW-0472">Membrane</keyword>
<dbReference type="Proteomes" id="UP001044222">
    <property type="component" value="Chromosome 15"/>
</dbReference>
<sequence>MPIQRDCAHYVVWNNFIIVVVSEGLPMRGALSKTEAGRDFNMAETHSLQDLRQQAAIAAKVFVQRDYSSGTICQFQTKFPSELENRIDRQQFEETIRAELAVRRGGEARREVLPGGVPGLPDRLHRVPVHGDSLREGPEEDRKGAERLRGGLRCFPETFLNSFPLRWKSPSLRTGALELEDRGPSPRFSCSVRDVINRRLDFL</sequence>
<evidence type="ECO:0000256" key="4">
    <source>
        <dbReference type="ARBA" id="ARBA00018463"/>
    </source>
</evidence>
<reference evidence="9" key="1">
    <citation type="submission" date="2021-01" db="EMBL/GenBank/DDBJ databases">
        <title>A chromosome-scale assembly of European eel, Anguilla anguilla.</title>
        <authorList>
            <person name="Henkel C."/>
            <person name="Jong-Raadsen S.A."/>
            <person name="Dufour S."/>
            <person name="Weltzien F.-A."/>
            <person name="Palstra A.P."/>
            <person name="Pelster B."/>
            <person name="Spaink H.P."/>
            <person name="Van Den Thillart G.E."/>
            <person name="Jansen H."/>
            <person name="Zahm M."/>
            <person name="Klopp C."/>
            <person name="Cedric C."/>
            <person name="Louis A."/>
            <person name="Berthelot C."/>
            <person name="Parey E."/>
            <person name="Roest Crollius H."/>
            <person name="Montfort J."/>
            <person name="Robinson-Rechavi M."/>
            <person name="Bucao C."/>
            <person name="Bouchez O."/>
            <person name="Gislard M."/>
            <person name="Lluch J."/>
            <person name="Milhes M."/>
            <person name="Lampietro C."/>
            <person name="Lopez Roques C."/>
            <person name="Donnadieu C."/>
            <person name="Braasch I."/>
            <person name="Desvignes T."/>
            <person name="Postlethwait J."/>
            <person name="Bobe J."/>
            <person name="Guiguen Y."/>
            <person name="Dirks R."/>
        </authorList>
    </citation>
    <scope>NUCLEOTIDE SEQUENCE</scope>
    <source>
        <strain evidence="9">Tag_6206</strain>
        <tissue evidence="9">Liver</tissue>
    </source>
</reference>
<name>A0A9D3RLG3_ANGAN</name>
<evidence type="ECO:0000256" key="2">
    <source>
        <dbReference type="ARBA" id="ARBA00007732"/>
    </source>
</evidence>
<evidence type="ECO:0000313" key="9">
    <source>
        <dbReference type="EMBL" id="KAG5834778.1"/>
    </source>
</evidence>
<evidence type="ECO:0000259" key="8">
    <source>
        <dbReference type="Pfam" id="PF10256"/>
    </source>
</evidence>
<dbReference type="PANTHER" id="PTHR13254">
    <property type="entry name" value="GOLGI AUTOANTIGEN, GOLGIN SUBFAMILY A, 7"/>
    <property type="match status" value="1"/>
</dbReference>
<dbReference type="GO" id="GO:0006612">
    <property type="term" value="P:protein targeting to membrane"/>
    <property type="evidence" value="ECO:0007669"/>
    <property type="project" value="TreeGrafter"/>
</dbReference>
<keyword evidence="5" id="KW-0256">Endoplasmic reticulum</keyword>
<comment type="similarity">
    <text evidence="2">Belongs to the ERF4 family.</text>
</comment>
<dbReference type="PANTHER" id="PTHR13254:SF0">
    <property type="entry name" value="GOLGIN SUBFAMILY A MEMBER 7_ERF4 DOMAIN-CONTAINING PROTEIN"/>
    <property type="match status" value="1"/>
</dbReference>
<keyword evidence="10" id="KW-1185">Reference proteome</keyword>
<evidence type="ECO:0000256" key="6">
    <source>
        <dbReference type="ARBA" id="ARBA00023136"/>
    </source>
</evidence>
<gene>
    <name evidence="9" type="ORF">ANANG_G00265180</name>
</gene>
<comment type="caution">
    <text evidence="9">The sequence shown here is derived from an EMBL/GenBank/DDBJ whole genome shotgun (WGS) entry which is preliminary data.</text>
</comment>
<proteinExistence type="inferred from homology"/>
<dbReference type="AlphaFoldDB" id="A0A9D3RLG3"/>
<evidence type="ECO:0000256" key="5">
    <source>
        <dbReference type="ARBA" id="ARBA00022824"/>
    </source>
</evidence>
<evidence type="ECO:0000313" key="10">
    <source>
        <dbReference type="Proteomes" id="UP001044222"/>
    </source>
</evidence>
<evidence type="ECO:0000256" key="3">
    <source>
        <dbReference type="ARBA" id="ARBA00011396"/>
    </source>
</evidence>
<dbReference type="InterPro" id="IPR051371">
    <property type="entry name" value="Ras_palmitoyltransferase"/>
</dbReference>
<feature type="domain" description="Golgin subfamily A member 7/ERF4" evidence="8">
    <location>
        <begin position="61"/>
        <end position="97"/>
    </location>
</feature>
<comment type="subcellular location">
    <subcellularLocation>
        <location evidence="1">Endoplasmic reticulum membrane</location>
        <topology evidence="1">Peripheral membrane protein</topology>
    </subcellularLocation>
    <subcellularLocation>
        <location evidence="7">Golgi apparatus membrane</location>
        <topology evidence="7">Lipid-anchor</topology>
    </subcellularLocation>
</comment>
<evidence type="ECO:0000256" key="7">
    <source>
        <dbReference type="ARBA" id="ARBA00037794"/>
    </source>
</evidence>